<reference evidence="1 2" key="1">
    <citation type="journal article" date="2010" name="Stand. Genomic Sci.">
        <title>Complete genome sequence of Ilyobacter polytropus type strain (CuHbu1).</title>
        <authorList>
            <person name="Sikorski J."/>
            <person name="Chertkov O."/>
            <person name="Lapidus A."/>
            <person name="Nolan M."/>
            <person name="Lucas S."/>
            <person name="Del Rio T.G."/>
            <person name="Tice H."/>
            <person name="Cheng J.F."/>
            <person name="Tapia R."/>
            <person name="Han C."/>
            <person name="Goodwin L."/>
            <person name="Pitluck S."/>
            <person name="Liolios K."/>
            <person name="Ivanova N."/>
            <person name="Mavromatis K."/>
            <person name="Mikhailova N."/>
            <person name="Pati A."/>
            <person name="Chen A."/>
            <person name="Palaniappan K."/>
            <person name="Land M."/>
            <person name="Hauser L."/>
            <person name="Chang Y.J."/>
            <person name="Jeffries C.D."/>
            <person name="Brambilla E."/>
            <person name="Yasawong M."/>
            <person name="Rohde M."/>
            <person name="Pukall R."/>
            <person name="Spring S."/>
            <person name="Goker M."/>
            <person name="Woyke T."/>
            <person name="Bristow J."/>
            <person name="Eisen J.A."/>
            <person name="Markowitz V."/>
            <person name="Hugenholtz P."/>
            <person name="Kyrpides N.C."/>
            <person name="Klenk H.P."/>
        </authorList>
    </citation>
    <scope>NUCLEOTIDE SEQUENCE [LARGE SCALE GENOMIC DNA]</scope>
    <source>
        <strain evidence="2">ATCC 51220 / DSM 2926 / LMG 16218 / CuHBu1</strain>
        <plasmid evidence="2">pILYOP02</plasmid>
    </source>
</reference>
<dbReference type="InterPro" id="IPR025961">
    <property type="entry name" value="Metal_resist"/>
</dbReference>
<sequence length="144" mass="17084">MKKFLIAGLLVVSVVVFARGYNNYSHMYDSHRYETGINQNLTPEQNEKLNALEKENYNNRRRHALDIQTKNLEVQRMMNEDKIDWVKVEKINGEIADIQARMRTESMKFNRQAYDITGYEHMNRMSGVRGFCGRDNMSRRGHMY</sequence>
<gene>
    <name evidence="1" type="ordered locus">Ilyop_2834</name>
</gene>
<dbReference type="Proteomes" id="UP000006875">
    <property type="component" value="Plasmid pILYOP02"/>
</dbReference>
<dbReference type="RefSeq" id="WP_013389238.1">
    <property type="nucleotide sequence ID" value="NC_014634.1"/>
</dbReference>
<name>E3HDX4_ILYPC</name>
<dbReference type="EMBL" id="CP002283">
    <property type="protein sequence ID" value="ADO84586.1"/>
    <property type="molecule type" value="Genomic_DNA"/>
</dbReference>
<geneLocation type="plasmid" evidence="1 2">
    <name>pILYOP02</name>
</geneLocation>
<evidence type="ECO:0008006" key="3">
    <source>
        <dbReference type="Google" id="ProtNLM"/>
    </source>
</evidence>
<protein>
    <recommendedName>
        <fullName evidence="3">Zinc resistance-associated protein</fullName>
    </recommendedName>
</protein>
<organism evidence="1 2">
    <name type="scientific">Ilyobacter polytropus (strain ATCC 51220 / DSM 2926 / LMG 16218 / CuHBu1)</name>
    <dbReference type="NCBI Taxonomy" id="572544"/>
    <lineage>
        <taxon>Bacteria</taxon>
        <taxon>Fusobacteriati</taxon>
        <taxon>Fusobacteriota</taxon>
        <taxon>Fusobacteriia</taxon>
        <taxon>Fusobacteriales</taxon>
        <taxon>Fusobacteriaceae</taxon>
        <taxon>Ilyobacter</taxon>
    </lineage>
</organism>
<dbReference type="AlphaFoldDB" id="E3HDX4"/>
<evidence type="ECO:0000313" key="1">
    <source>
        <dbReference type="EMBL" id="ADO84586.1"/>
    </source>
</evidence>
<evidence type="ECO:0000313" key="2">
    <source>
        <dbReference type="Proteomes" id="UP000006875"/>
    </source>
</evidence>
<proteinExistence type="predicted"/>
<keyword evidence="1" id="KW-0614">Plasmid</keyword>
<dbReference type="OrthoDB" id="88506at2"/>
<accession>E3HDX4</accession>
<dbReference type="HOGENOM" id="CLU_1793882_0_0_0"/>
<keyword evidence="2" id="KW-1185">Reference proteome</keyword>
<dbReference type="Pfam" id="PF13801">
    <property type="entry name" value="Metal_resist"/>
    <property type="match status" value="1"/>
</dbReference>
<dbReference type="Gene3D" id="1.20.120.1490">
    <property type="match status" value="1"/>
</dbReference>
<dbReference type="KEGG" id="ipo:Ilyop_2834"/>